<comment type="similarity">
    <text evidence="2 8">Belongs to the 4-toluene sulfonate uptake permease (TSUP) (TC 2.A.102) family.</text>
</comment>
<protein>
    <recommendedName>
        <fullName evidence="8">Probable membrane transporter protein</fullName>
    </recommendedName>
</protein>
<feature type="transmembrane region" description="Helical" evidence="8">
    <location>
        <begin position="73"/>
        <end position="91"/>
    </location>
</feature>
<dbReference type="GO" id="GO:0005886">
    <property type="term" value="C:plasma membrane"/>
    <property type="evidence" value="ECO:0007669"/>
    <property type="project" value="UniProtKB-SubCell"/>
</dbReference>
<gene>
    <name evidence="9" type="ORF">SAMN05444158_4365</name>
</gene>
<feature type="transmembrane region" description="Helical" evidence="8">
    <location>
        <begin position="7"/>
        <end position="40"/>
    </location>
</feature>
<evidence type="ECO:0000256" key="7">
    <source>
        <dbReference type="ARBA" id="ARBA00023136"/>
    </source>
</evidence>
<keyword evidence="7 8" id="KW-0472">Membrane</keyword>
<feature type="transmembrane region" description="Helical" evidence="8">
    <location>
        <begin position="196"/>
        <end position="219"/>
    </location>
</feature>
<keyword evidence="5 8" id="KW-0812">Transmembrane</keyword>
<evidence type="ECO:0000256" key="1">
    <source>
        <dbReference type="ARBA" id="ARBA00004651"/>
    </source>
</evidence>
<organism evidence="9 10">
    <name type="scientific">Bradyrhizobium canariense</name>
    <dbReference type="NCBI Taxonomy" id="255045"/>
    <lineage>
        <taxon>Bacteria</taxon>
        <taxon>Pseudomonadati</taxon>
        <taxon>Pseudomonadota</taxon>
        <taxon>Alphaproteobacteria</taxon>
        <taxon>Hyphomicrobiales</taxon>
        <taxon>Nitrobacteraceae</taxon>
        <taxon>Bradyrhizobium</taxon>
    </lineage>
</organism>
<dbReference type="PANTHER" id="PTHR30269:SF37">
    <property type="entry name" value="MEMBRANE TRANSPORTER PROTEIN"/>
    <property type="match status" value="1"/>
</dbReference>
<evidence type="ECO:0000256" key="8">
    <source>
        <dbReference type="RuleBase" id="RU363041"/>
    </source>
</evidence>
<keyword evidence="6 8" id="KW-1133">Transmembrane helix</keyword>
<evidence type="ECO:0000313" key="10">
    <source>
        <dbReference type="Proteomes" id="UP000243904"/>
    </source>
</evidence>
<dbReference type="InterPro" id="IPR002781">
    <property type="entry name" value="TM_pro_TauE-like"/>
</dbReference>
<sequence>MSDIAVYLVLSGAVFAGALVSGLSGFAFSAVAGAILLHVFPPIEAVPLMMACSITVQAANLFALRKSMQWKTSLVFIAGGLLGIPIAIYLLQNVDTAIFRLGFGTLVSLYAAYALLRPTAAYLRQMDSRSRNALVGFGGGLVGGLTAMPGALPAIWCDIHGLPKTQQRGLVQPYIGVMQLFALALMLSHHSLSLQVLIDFGISLPALAAGTAVGIVLFGRINESAFKRIILGLLLFSGLCLVI</sequence>
<feature type="transmembrane region" description="Helical" evidence="8">
    <location>
        <begin position="97"/>
        <end position="116"/>
    </location>
</feature>
<dbReference type="Proteomes" id="UP000243904">
    <property type="component" value="Chromosome I"/>
</dbReference>
<reference evidence="10" key="1">
    <citation type="submission" date="2016-10" db="EMBL/GenBank/DDBJ databases">
        <authorList>
            <person name="Varghese N."/>
            <person name="Submissions S."/>
        </authorList>
    </citation>
    <scope>NUCLEOTIDE SEQUENCE [LARGE SCALE GENOMIC DNA]</scope>
    <source>
        <strain evidence="10">GAS369</strain>
    </source>
</reference>
<evidence type="ECO:0000256" key="3">
    <source>
        <dbReference type="ARBA" id="ARBA00022448"/>
    </source>
</evidence>
<keyword evidence="10" id="KW-1185">Reference proteome</keyword>
<dbReference type="EMBL" id="LT629750">
    <property type="protein sequence ID" value="SDT09588.1"/>
    <property type="molecule type" value="Genomic_DNA"/>
</dbReference>
<evidence type="ECO:0000256" key="5">
    <source>
        <dbReference type="ARBA" id="ARBA00022692"/>
    </source>
</evidence>
<evidence type="ECO:0000313" key="9">
    <source>
        <dbReference type="EMBL" id="SDT09588.1"/>
    </source>
</evidence>
<name>A0A1H1XK06_9BRAD</name>
<dbReference type="RefSeq" id="WP_146688763.1">
    <property type="nucleotide sequence ID" value="NZ_LT629750.1"/>
</dbReference>
<keyword evidence="4 8" id="KW-1003">Cell membrane</keyword>
<dbReference type="InterPro" id="IPR052017">
    <property type="entry name" value="TSUP"/>
</dbReference>
<dbReference type="AlphaFoldDB" id="A0A1H1XK06"/>
<dbReference type="Pfam" id="PF01925">
    <property type="entry name" value="TauE"/>
    <property type="match status" value="1"/>
</dbReference>
<comment type="subcellular location">
    <subcellularLocation>
        <location evidence="1 8">Cell membrane</location>
        <topology evidence="1 8">Multi-pass membrane protein</topology>
    </subcellularLocation>
</comment>
<evidence type="ECO:0000256" key="6">
    <source>
        <dbReference type="ARBA" id="ARBA00022989"/>
    </source>
</evidence>
<dbReference type="PANTHER" id="PTHR30269">
    <property type="entry name" value="TRANSMEMBRANE PROTEIN YFCA"/>
    <property type="match status" value="1"/>
</dbReference>
<proteinExistence type="inferred from homology"/>
<keyword evidence="3" id="KW-0813">Transport</keyword>
<feature type="transmembrane region" description="Helical" evidence="8">
    <location>
        <begin position="137"/>
        <end position="156"/>
    </location>
</feature>
<accession>A0A1H1XK06</accession>
<evidence type="ECO:0000256" key="4">
    <source>
        <dbReference type="ARBA" id="ARBA00022475"/>
    </source>
</evidence>
<feature type="transmembrane region" description="Helical" evidence="8">
    <location>
        <begin position="46"/>
        <end position="64"/>
    </location>
</feature>
<evidence type="ECO:0000256" key="2">
    <source>
        <dbReference type="ARBA" id="ARBA00009142"/>
    </source>
</evidence>